<reference evidence="3" key="1">
    <citation type="journal article" date="2019" name="bioRxiv">
        <title>Genomics, evolutionary history and diagnostics of the Alternaria alternata species group including apple and Asian pear pathotypes.</title>
        <authorList>
            <person name="Armitage A.D."/>
            <person name="Cockerton H.M."/>
            <person name="Sreenivasaprasad S."/>
            <person name="Woodhall J.W."/>
            <person name="Lane C.R."/>
            <person name="Harrison R.J."/>
            <person name="Clarkson J.P."/>
        </authorList>
    </citation>
    <scope>NUCLEOTIDE SEQUENCE [LARGE SCALE GENOMIC DNA]</scope>
    <source>
        <strain evidence="3">FERA 1082</strain>
    </source>
</reference>
<accession>A0A4Q4MPU4</accession>
<feature type="compositionally biased region" description="Basic and acidic residues" evidence="1">
    <location>
        <begin position="652"/>
        <end position="662"/>
    </location>
</feature>
<feature type="compositionally biased region" description="Polar residues" evidence="1">
    <location>
        <begin position="157"/>
        <end position="175"/>
    </location>
</feature>
<organism evidence="2 3">
    <name type="scientific">Alternaria tenuissima</name>
    <dbReference type="NCBI Taxonomy" id="119927"/>
    <lineage>
        <taxon>Eukaryota</taxon>
        <taxon>Fungi</taxon>
        <taxon>Dikarya</taxon>
        <taxon>Ascomycota</taxon>
        <taxon>Pezizomycotina</taxon>
        <taxon>Dothideomycetes</taxon>
        <taxon>Pleosporomycetidae</taxon>
        <taxon>Pleosporales</taxon>
        <taxon>Pleosporineae</taxon>
        <taxon>Pleosporaceae</taxon>
        <taxon>Alternaria</taxon>
        <taxon>Alternaria sect. Alternaria</taxon>
        <taxon>Alternaria alternata complex</taxon>
    </lineage>
</organism>
<name>A0A4Q4MPU4_9PLEO</name>
<dbReference type="AlphaFoldDB" id="A0A4Q4MPU4"/>
<feature type="region of interest" description="Disordered" evidence="1">
    <location>
        <begin position="362"/>
        <end position="456"/>
    </location>
</feature>
<proteinExistence type="predicted"/>
<feature type="compositionally biased region" description="Low complexity" evidence="1">
    <location>
        <begin position="403"/>
        <end position="413"/>
    </location>
</feature>
<dbReference type="EMBL" id="PDXA01000007">
    <property type="protein sequence ID" value="RYN56524.1"/>
    <property type="molecule type" value="Genomic_DNA"/>
</dbReference>
<dbReference type="Proteomes" id="UP000292402">
    <property type="component" value="Unassembled WGS sequence"/>
</dbReference>
<feature type="region of interest" description="Disordered" evidence="1">
    <location>
        <begin position="304"/>
        <end position="327"/>
    </location>
</feature>
<feature type="region of interest" description="Disordered" evidence="1">
    <location>
        <begin position="273"/>
        <end position="292"/>
    </location>
</feature>
<feature type="compositionally biased region" description="Polar residues" evidence="1">
    <location>
        <begin position="113"/>
        <end position="126"/>
    </location>
</feature>
<feature type="region of interest" description="Disordered" evidence="1">
    <location>
        <begin position="578"/>
        <end position="662"/>
    </location>
</feature>
<comment type="caution">
    <text evidence="2">The sequence shown here is derived from an EMBL/GenBank/DDBJ whole genome shotgun (WGS) entry which is preliminary data.</text>
</comment>
<evidence type="ECO:0000256" key="1">
    <source>
        <dbReference type="SAM" id="MobiDB-lite"/>
    </source>
</evidence>
<feature type="compositionally biased region" description="Polar residues" evidence="1">
    <location>
        <begin position="498"/>
        <end position="511"/>
    </location>
</feature>
<sequence length="662" mass="73097">MLSNAMTSQVHVHIPSNEPYVVVNISQTEVQPETYRLPYPPELTLKRRATESFLQTRGYLKKRRKTLRRIQETTIDCPCLPPPTYDVAMTESASHLDSVYPTLPSTPPTPNTQSNGSHSRRPSQVTEVIEKVNVRLRRLFYGRRGSAEDEYPPPNPTVAQRSGISDNTSRPSEDQYAQCSSKDLAGMGLADLPNVSEYFDVNGEVGPSCFYSTTDWDTFQATLRAQRRNTIQAQWKTDLQYDGDSDLEQLDKHWQYDSRAERCEERERKDSQFSFSDFLKPSRPSKVDKGKGRMIYDDEDGLISQDQPLLSPHQDASSDTAGPSTVRTGVLIDAPSDESQIVASEEFVACGHQIAIGPLQSSAPVLPEDYNGPRRRPELATRKVSVRLVPPTPHCPRDERRSSTSSSVSSFGSPIPTAKPSRTPCHLARNVVSTPATNATEPGANGHSEPISIPSPYHISRGLSAVPVGSAQPIDDSPTFPPSFISSTTNLLSHEYSPDTTPSSPSLQPTLVPSPEAMQALLLGPPQRALLQRSVSSDSRMFHVSVERLSTLAPSQPILPYDDPSTVDKKGDLVRGLEDESDFSITHPAPPSPLISASPPMADVPSPVRRRTGSLEGSEDLRAVYIEQGKASVMNHHPRRRSPRKSLQGRLWWDESPPKVYL</sequence>
<evidence type="ECO:0000313" key="2">
    <source>
        <dbReference type="EMBL" id="RYN56524.1"/>
    </source>
</evidence>
<feature type="compositionally biased region" description="Basic and acidic residues" evidence="1">
    <location>
        <begin position="371"/>
        <end position="381"/>
    </location>
</feature>
<evidence type="ECO:0000313" key="3">
    <source>
        <dbReference type="Proteomes" id="UP000292402"/>
    </source>
</evidence>
<feature type="compositionally biased region" description="Polar residues" evidence="1">
    <location>
        <begin position="431"/>
        <end position="440"/>
    </location>
</feature>
<feature type="region of interest" description="Disordered" evidence="1">
    <location>
        <begin position="97"/>
        <end position="128"/>
    </location>
</feature>
<gene>
    <name evidence="2" type="ORF">AA0114_g2860</name>
</gene>
<feature type="region of interest" description="Disordered" evidence="1">
    <location>
        <begin position="492"/>
        <end position="512"/>
    </location>
</feature>
<feature type="region of interest" description="Disordered" evidence="1">
    <location>
        <begin position="145"/>
        <end position="175"/>
    </location>
</feature>
<protein>
    <submittedName>
        <fullName evidence="2">Uncharacterized protein</fullName>
    </submittedName>
</protein>